<evidence type="ECO:0000256" key="7">
    <source>
        <dbReference type="PIRSR" id="PIRSR000446-1"/>
    </source>
</evidence>
<dbReference type="SMART" id="SM00827">
    <property type="entry name" value="PKS_AT"/>
    <property type="match status" value="1"/>
</dbReference>
<accession>A0AAU7LP31</accession>
<comment type="similarity">
    <text evidence="6">Belongs to the fabD family.</text>
</comment>
<keyword evidence="4 6" id="KW-0012">Acyltransferase</keyword>
<dbReference type="SUPFAM" id="SSF55048">
    <property type="entry name" value="Probable ACP-binding domain of malonyl-CoA ACP transacylase"/>
    <property type="match status" value="1"/>
</dbReference>
<dbReference type="InterPro" id="IPR024925">
    <property type="entry name" value="Malonyl_CoA-ACP_transAc"/>
</dbReference>
<dbReference type="PANTHER" id="PTHR42681:SF1">
    <property type="entry name" value="MALONYL-COA-ACYL CARRIER PROTEIN TRANSACYLASE, MITOCHONDRIAL"/>
    <property type="match status" value="1"/>
</dbReference>
<dbReference type="EMBL" id="CP157675">
    <property type="protein sequence ID" value="XBP69394.1"/>
    <property type="molecule type" value="Genomic_DNA"/>
</dbReference>
<proteinExistence type="inferred from homology"/>
<dbReference type="GO" id="GO:0005829">
    <property type="term" value="C:cytosol"/>
    <property type="evidence" value="ECO:0007669"/>
    <property type="project" value="TreeGrafter"/>
</dbReference>
<protein>
    <recommendedName>
        <fullName evidence="2 6">Malonyl CoA-acyl carrier protein transacylase</fullName>
        <ecNumber evidence="1 6">2.3.1.39</ecNumber>
    </recommendedName>
</protein>
<evidence type="ECO:0000256" key="4">
    <source>
        <dbReference type="ARBA" id="ARBA00023315"/>
    </source>
</evidence>
<evidence type="ECO:0000256" key="1">
    <source>
        <dbReference type="ARBA" id="ARBA00013258"/>
    </source>
</evidence>
<dbReference type="GO" id="GO:0004314">
    <property type="term" value="F:[acyl-carrier-protein] S-malonyltransferase activity"/>
    <property type="evidence" value="ECO:0007669"/>
    <property type="project" value="UniProtKB-EC"/>
</dbReference>
<evidence type="ECO:0000256" key="5">
    <source>
        <dbReference type="ARBA" id="ARBA00048462"/>
    </source>
</evidence>
<comment type="catalytic activity">
    <reaction evidence="5 6">
        <text>holo-[ACP] + malonyl-CoA = malonyl-[ACP] + CoA</text>
        <dbReference type="Rhea" id="RHEA:41792"/>
        <dbReference type="Rhea" id="RHEA-COMP:9623"/>
        <dbReference type="Rhea" id="RHEA-COMP:9685"/>
        <dbReference type="ChEBI" id="CHEBI:57287"/>
        <dbReference type="ChEBI" id="CHEBI:57384"/>
        <dbReference type="ChEBI" id="CHEBI:64479"/>
        <dbReference type="ChEBI" id="CHEBI:78449"/>
        <dbReference type="EC" id="2.3.1.39"/>
    </reaction>
</comment>
<feature type="active site" evidence="7">
    <location>
        <position position="195"/>
    </location>
</feature>
<name>A0AAU7LP31_9BURK</name>
<dbReference type="RefSeq" id="WP_349277976.1">
    <property type="nucleotide sequence ID" value="NZ_CBCSCU010000009.1"/>
</dbReference>
<dbReference type="GO" id="GO:0006633">
    <property type="term" value="P:fatty acid biosynthetic process"/>
    <property type="evidence" value="ECO:0007669"/>
    <property type="project" value="TreeGrafter"/>
</dbReference>
<evidence type="ECO:0000256" key="6">
    <source>
        <dbReference type="PIRNR" id="PIRNR000446"/>
    </source>
</evidence>
<keyword evidence="3 6" id="KW-0808">Transferase</keyword>
<dbReference type="Pfam" id="PF00698">
    <property type="entry name" value="Acyl_transf_1"/>
    <property type="match status" value="1"/>
</dbReference>
<dbReference type="InterPro" id="IPR014043">
    <property type="entry name" value="Acyl_transferase_dom"/>
</dbReference>
<gene>
    <name evidence="9" type="primary">mdcH</name>
    <name evidence="9" type="ORF">ABLV49_16070</name>
</gene>
<dbReference type="PANTHER" id="PTHR42681">
    <property type="entry name" value="MALONYL-COA-ACYL CARRIER PROTEIN TRANSACYLASE, MITOCHONDRIAL"/>
    <property type="match status" value="1"/>
</dbReference>
<evidence type="ECO:0000313" key="9">
    <source>
        <dbReference type="EMBL" id="XBP69394.1"/>
    </source>
</evidence>
<dbReference type="InterPro" id="IPR016036">
    <property type="entry name" value="Malonyl_transacylase_ACP-bd"/>
</dbReference>
<dbReference type="InterPro" id="IPR016035">
    <property type="entry name" value="Acyl_Trfase/lysoPLipase"/>
</dbReference>
<dbReference type="SUPFAM" id="SSF52151">
    <property type="entry name" value="FabD/lysophospholipase-like"/>
    <property type="match status" value="1"/>
</dbReference>
<dbReference type="Gene3D" id="3.40.366.10">
    <property type="entry name" value="Malonyl-Coenzyme A Acyl Carrier Protein, domain 2"/>
    <property type="match status" value="1"/>
</dbReference>
<dbReference type="InterPro" id="IPR017554">
    <property type="entry name" value="Malonate_deCOase_MdcHsu"/>
</dbReference>
<feature type="domain" description="Malonyl-CoA:ACP transacylase (MAT)" evidence="8">
    <location>
        <begin position="6"/>
        <end position="306"/>
    </location>
</feature>
<dbReference type="InterPro" id="IPR050858">
    <property type="entry name" value="Mal-CoA-ACP_Trans/PKS_FabD"/>
</dbReference>
<reference evidence="9" key="1">
    <citation type="submission" date="2024-05" db="EMBL/GenBank/DDBJ databases">
        <authorList>
            <person name="Bunk B."/>
            <person name="Swiderski J."/>
            <person name="Sproer C."/>
            <person name="Thiel V."/>
        </authorList>
    </citation>
    <scope>NUCLEOTIDE SEQUENCE</scope>
    <source>
        <strain evidence="9">DSM 17735</strain>
    </source>
</reference>
<organism evidence="9">
    <name type="scientific">Polaromonas hydrogenivorans</name>
    <dbReference type="NCBI Taxonomy" id="335476"/>
    <lineage>
        <taxon>Bacteria</taxon>
        <taxon>Pseudomonadati</taxon>
        <taxon>Pseudomonadota</taxon>
        <taxon>Betaproteobacteria</taxon>
        <taxon>Burkholderiales</taxon>
        <taxon>Comamonadaceae</taxon>
        <taxon>Polaromonas</taxon>
    </lineage>
</organism>
<dbReference type="NCBIfam" id="TIGR03131">
    <property type="entry name" value="malonate_mdcH"/>
    <property type="match status" value="1"/>
</dbReference>
<feature type="active site" evidence="7">
    <location>
        <position position="86"/>
    </location>
</feature>
<dbReference type="AlphaFoldDB" id="A0AAU7LP31"/>
<evidence type="ECO:0000259" key="8">
    <source>
        <dbReference type="SMART" id="SM00827"/>
    </source>
</evidence>
<sequence>MSILFTFPGQGAQRAGMLHALPQSLAVRQAMNEASEVLGRDALTLDSADALRSSVSVQLALLVAGVATARHLMHEAGPPDAVAGLSVGAYPAAVVASVLSYADALRLVERRARLMQAAYPGGYGMTAILGLERAVLEPLIARIHSADSPVYLANINAPTQLVIAGAHAAMACVAALAQERGAYAAKPVAISVPSHCPLLDAPAAELALAMAAVPVAAPRLRYFSASLGRALSAPARIADDLARNMALPVKWHDTTVLAHEQGVRLSIEMPPGSVLTKLGALAFPEALSVAAADTRADTLAVLMARERQREQ</sequence>
<evidence type="ECO:0000256" key="2">
    <source>
        <dbReference type="ARBA" id="ARBA00018953"/>
    </source>
</evidence>
<dbReference type="InterPro" id="IPR001227">
    <property type="entry name" value="Ac_transferase_dom_sf"/>
</dbReference>
<dbReference type="Gene3D" id="3.30.70.250">
    <property type="entry name" value="Malonyl-CoA ACP transacylase, ACP-binding"/>
    <property type="match status" value="1"/>
</dbReference>
<dbReference type="PIRSF" id="PIRSF000446">
    <property type="entry name" value="Mct"/>
    <property type="match status" value="1"/>
</dbReference>
<evidence type="ECO:0000256" key="3">
    <source>
        <dbReference type="ARBA" id="ARBA00022679"/>
    </source>
</evidence>
<dbReference type="EC" id="2.3.1.39" evidence="1 6"/>